<proteinExistence type="predicted"/>
<keyword evidence="4" id="KW-1185">Reference proteome</keyword>
<evidence type="ECO:0000259" key="2">
    <source>
        <dbReference type="Pfam" id="PF21870"/>
    </source>
</evidence>
<evidence type="ECO:0000313" key="3">
    <source>
        <dbReference type="EMBL" id="GLD70585.1"/>
    </source>
</evidence>
<feature type="signal peptide" evidence="1">
    <location>
        <begin position="1"/>
        <end position="20"/>
    </location>
</feature>
<evidence type="ECO:0000256" key="1">
    <source>
        <dbReference type="SAM" id="SignalP"/>
    </source>
</evidence>
<sequence length="105" mass="11799">MSYLLATLVAAVLLSSEGLGKTVTGLFKTEVARQENGQFITKFMYQGDNGLLVCRLDSSALATERESRLLLYQGYEWTWTTSAIPRLGQSPLHQWDQHSLIQSDF</sequence>
<dbReference type="Pfam" id="PF21870">
    <property type="entry name" value="GP180_GOLD"/>
    <property type="match status" value="1"/>
</dbReference>
<dbReference type="Proteomes" id="UP001279410">
    <property type="component" value="Unassembled WGS sequence"/>
</dbReference>
<accession>A0AAD3NDR8</accession>
<protein>
    <submittedName>
        <fullName evidence="3">Integral membrane protein GPR180</fullName>
    </submittedName>
</protein>
<comment type="caution">
    <text evidence="3">The sequence shown here is derived from an EMBL/GenBank/DDBJ whole genome shotgun (WGS) entry which is preliminary data.</text>
</comment>
<keyword evidence="1" id="KW-0732">Signal</keyword>
<dbReference type="InterPro" id="IPR053880">
    <property type="entry name" value="GPR180-like_N"/>
</dbReference>
<gene>
    <name evidence="3" type="ORF">AKAME5_002190300</name>
</gene>
<name>A0AAD3NDR8_LATJO</name>
<feature type="chain" id="PRO_5042009924" evidence="1">
    <location>
        <begin position="21"/>
        <end position="105"/>
    </location>
</feature>
<dbReference type="AlphaFoldDB" id="A0AAD3NDR8"/>
<organism evidence="3 4">
    <name type="scientific">Lates japonicus</name>
    <name type="common">Japanese lates</name>
    <dbReference type="NCBI Taxonomy" id="270547"/>
    <lineage>
        <taxon>Eukaryota</taxon>
        <taxon>Metazoa</taxon>
        <taxon>Chordata</taxon>
        <taxon>Craniata</taxon>
        <taxon>Vertebrata</taxon>
        <taxon>Euteleostomi</taxon>
        <taxon>Actinopterygii</taxon>
        <taxon>Neopterygii</taxon>
        <taxon>Teleostei</taxon>
        <taxon>Neoteleostei</taxon>
        <taxon>Acanthomorphata</taxon>
        <taxon>Carangaria</taxon>
        <taxon>Carangaria incertae sedis</taxon>
        <taxon>Centropomidae</taxon>
        <taxon>Lates</taxon>
    </lineage>
</organism>
<dbReference type="EMBL" id="BRZM01000385">
    <property type="protein sequence ID" value="GLD70585.1"/>
    <property type="molecule type" value="Genomic_DNA"/>
</dbReference>
<reference evidence="3" key="1">
    <citation type="submission" date="2022-08" db="EMBL/GenBank/DDBJ databases">
        <title>Genome sequencing of akame (Lates japonicus).</title>
        <authorList>
            <person name="Hashiguchi Y."/>
            <person name="Takahashi H."/>
        </authorList>
    </citation>
    <scope>NUCLEOTIDE SEQUENCE</scope>
    <source>
        <strain evidence="3">Kochi</strain>
    </source>
</reference>
<feature type="domain" description="GPR180-like N-terminal" evidence="2">
    <location>
        <begin position="22"/>
        <end position="77"/>
    </location>
</feature>
<evidence type="ECO:0000313" key="4">
    <source>
        <dbReference type="Proteomes" id="UP001279410"/>
    </source>
</evidence>